<sequence length="193" mass="21979">MGLKHHSRLELSVPNASTTPTKSNNVCSFSISKNPRSCALRPQSLKIYLGSQVCYLIEELLDSSSSHLLVALFPAQLCWSQMRVCLGVFVHGKFLLVLAHLNKRHHFALRLRPQRPQSCSANFPPTSPPSQYRRTAHRGVTKSPSMLHSTFHPLPKRTTLRLLRTVHTSTCRTPHFLFPMPLMPKKLRMRIPR</sequence>
<gene>
    <name evidence="1" type="ORF">BV22DRAFT_377731</name>
</gene>
<name>A0ACB8BMP3_9AGAM</name>
<evidence type="ECO:0000313" key="1">
    <source>
        <dbReference type="EMBL" id="KAH7926132.1"/>
    </source>
</evidence>
<evidence type="ECO:0000313" key="2">
    <source>
        <dbReference type="Proteomes" id="UP000790709"/>
    </source>
</evidence>
<organism evidence="1 2">
    <name type="scientific">Leucogyrophana mollusca</name>
    <dbReference type="NCBI Taxonomy" id="85980"/>
    <lineage>
        <taxon>Eukaryota</taxon>
        <taxon>Fungi</taxon>
        <taxon>Dikarya</taxon>
        <taxon>Basidiomycota</taxon>
        <taxon>Agaricomycotina</taxon>
        <taxon>Agaricomycetes</taxon>
        <taxon>Agaricomycetidae</taxon>
        <taxon>Boletales</taxon>
        <taxon>Boletales incertae sedis</taxon>
        <taxon>Leucogyrophana</taxon>
    </lineage>
</organism>
<proteinExistence type="predicted"/>
<comment type="caution">
    <text evidence="1">The sequence shown here is derived from an EMBL/GenBank/DDBJ whole genome shotgun (WGS) entry which is preliminary data.</text>
</comment>
<protein>
    <submittedName>
        <fullName evidence="1">Uncharacterized protein</fullName>
    </submittedName>
</protein>
<dbReference type="EMBL" id="MU266388">
    <property type="protein sequence ID" value="KAH7926132.1"/>
    <property type="molecule type" value="Genomic_DNA"/>
</dbReference>
<accession>A0ACB8BMP3</accession>
<keyword evidence="2" id="KW-1185">Reference proteome</keyword>
<reference evidence="1" key="1">
    <citation type="journal article" date="2021" name="New Phytol.">
        <title>Evolutionary innovations through gain and loss of genes in the ectomycorrhizal Boletales.</title>
        <authorList>
            <person name="Wu G."/>
            <person name="Miyauchi S."/>
            <person name="Morin E."/>
            <person name="Kuo A."/>
            <person name="Drula E."/>
            <person name="Varga T."/>
            <person name="Kohler A."/>
            <person name="Feng B."/>
            <person name="Cao Y."/>
            <person name="Lipzen A."/>
            <person name="Daum C."/>
            <person name="Hundley H."/>
            <person name="Pangilinan J."/>
            <person name="Johnson J."/>
            <person name="Barry K."/>
            <person name="LaButti K."/>
            <person name="Ng V."/>
            <person name="Ahrendt S."/>
            <person name="Min B."/>
            <person name="Choi I.G."/>
            <person name="Park H."/>
            <person name="Plett J.M."/>
            <person name="Magnuson J."/>
            <person name="Spatafora J.W."/>
            <person name="Nagy L.G."/>
            <person name="Henrissat B."/>
            <person name="Grigoriev I.V."/>
            <person name="Yang Z.L."/>
            <person name="Xu J."/>
            <person name="Martin F.M."/>
        </authorList>
    </citation>
    <scope>NUCLEOTIDE SEQUENCE</scope>
    <source>
        <strain evidence="1">KUC20120723A-06</strain>
    </source>
</reference>
<dbReference type="Proteomes" id="UP000790709">
    <property type="component" value="Unassembled WGS sequence"/>
</dbReference>